<sequence length="135" mass="14792">MKSFALAVMVAAGLIATTSPADAQFRSRRQSYQTYSYPTYSYSGTTYVSPAYYGNSSVPSYYNGQIVTSSYTPTDPVTATVNTIGSYLNQVIPGSYTPSYAYPVATETYVYPSTYGYSSPTYYSGSSSRGPFRRR</sequence>
<organism evidence="2 3">
    <name type="scientific">Gemmata massiliana</name>
    <dbReference type="NCBI Taxonomy" id="1210884"/>
    <lineage>
        <taxon>Bacteria</taxon>
        <taxon>Pseudomonadati</taxon>
        <taxon>Planctomycetota</taxon>
        <taxon>Planctomycetia</taxon>
        <taxon>Gemmatales</taxon>
        <taxon>Gemmataceae</taxon>
        <taxon>Gemmata</taxon>
    </lineage>
</organism>
<accession>A0A6P2CRS6</accession>
<protein>
    <submittedName>
        <fullName evidence="2">Uncharacterized protein</fullName>
    </submittedName>
</protein>
<feature type="chain" id="PRO_5027068981" evidence="1">
    <location>
        <begin position="24"/>
        <end position="135"/>
    </location>
</feature>
<evidence type="ECO:0000313" key="2">
    <source>
        <dbReference type="EMBL" id="VTR91633.1"/>
    </source>
</evidence>
<proteinExistence type="predicted"/>
<evidence type="ECO:0000313" key="3">
    <source>
        <dbReference type="Proteomes" id="UP000464178"/>
    </source>
</evidence>
<reference evidence="2 3" key="1">
    <citation type="submission" date="2019-05" db="EMBL/GenBank/DDBJ databases">
        <authorList>
            <consortium name="Science for Life Laboratories"/>
        </authorList>
    </citation>
    <scope>NUCLEOTIDE SEQUENCE [LARGE SCALE GENOMIC DNA]</scope>
    <source>
        <strain evidence="2">Soil9</strain>
    </source>
</reference>
<keyword evidence="1" id="KW-0732">Signal</keyword>
<dbReference type="KEGG" id="gms:SOIL9_60810"/>
<gene>
    <name evidence="2" type="ORF">SOIL9_60810</name>
</gene>
<dbReference type="Proteomes" id="UP000464178">
    <property type="component" value="Chromosome"/>
</dbReference>
<feature type="signal peptide" evidence="1">
    <location>
        <begin position="1"/>
        <end position="23"/>
    </location>
</feature>
<evidence type="ECO:0000256" key="1">
    <source>
        <dbReference type="SAM" id="SignalP"/>
    </source>
</evidence>
<name>A0A6P2CRS6_9BACT</name>
<dbReference type="EMBL" id="LR593886">
    <property type="protein sequence ID" value="VTR91633.1"/>
    <property type="molecule type" value="Genomic_DNA"/>
</dbReference>
<dbReference type="AlphaFoldDB" id="A0A6P2CRS6"/>
<keyword evidence="3" id="KW-1185">Reference proteome</keyword>
<dbReference type="RefSeq" id="WP_162666602.1">
    <property type="nucleotide sequence ID" value="NZ_LR593886.1"/>
</dbReference>